<gene>
    <name evidence="1" type="ORF">LCGC14_3089430</name>
</gene>
<organism evidence="1">
    <name type="scientific">marine sediment metagenome</name>
    <dbReference type="NCBI Taxonomy" id="412755"/>
    <lineage>
        <taxon>unclassified sequences</taxon>
        <taxon>metagenomes</taxon>
        <taxon>ecological metagenomes</taxon>
    </lineage>
</organism>
<accession>A0A0F8YIG8</accession>
<dbReference type="InterPro" id="IPR009394">
    <property type="entry name" value="MmcB-like"/>
</dbReference>
<dbReference type="EMBL" id="LAZR01066238">
    <property type="protein sequence ID" value="KKK53969.1"/>
    <property type="molecule type" value="Genomic_DNA"/>
</dbReference>
<sequence length="120" mass="13457">MTAGEVVRLLTKKHSADLFVSECKTGATYTGTGMRMDAWAMKRTYSPPTTIGYEIKVSRSDFIADDKWPEYLTGCHQFYFVTPSDIIKPNEVPDQAGLLCVAKTGTRLFTKKKAPWRDIG</sequence>
<evidence type="ECO:0000313" key="1">
    <source>
        <dbReference type="EMBL" id="KKK53969.1"/>
    </source>
</evidence>
<proteinExistence type="predicted"/>
<reference evidence="1" key="1">
    <citation type="journal article" date="2015" name="Nature">
        <title>Complex archaea that bridge the gap between prokaryotes and eukaryotes.</title>
        <authorList>
            <person name="Spang A."/>
            <person name="Saw J.H."/>
            <person name="Jorgensen S.L."/>
            <person name="Zaremba-Niedzwiedzka K."/>
            <person name="Martijn J."/>
            <person name="Lind A.E."/>
            <person name="van Eijk R."/>
            <person name="Schleper C."/>
            <person name="Guy L."/>
            <person name="Ettema T.J."/>
        </authorList>
    </citation>
    <scope>NUCLEOTIDE SEQUENCE</scope>
</reference>
<evidence type="ECO:0008006" key="2">
    <source>
        <dbReference type="Google" id="ProtNLM"/>
    </source>
</evidence>
<dbReference type="Pfam" id="PF06319">
    <property type="entry name" value="MmcB-like"/>
    <property type="match status" value="1"/>
</dbReference>
<comment type="caution">
    <text evidence="1">The sequence shown here is derived from an EMBL/GenBank/DDBJ whole genome shotgun (WGS) entry which is preliminary data.</text>
</comment>
<dbReference type="AlphaFoldDB" id="A0A0F8YIG8"/>
<protein>
    <recommendedName>
        <fullName evidence="2">Protein NO VEIN C-terminal domain-containing protein</fullName>
    </recommendedName>
</protein>
<feature type="non-terminal residue" evidence="1">
    <location>
        <position position="120"/>
    </location>
</feature>
<name>A0A0F8YIG8_9ZZZZ</name>